<dbReference type="Pfam" id="PF04350">
    <property type="entry name" value="PilO"/>
    <property type="match status" value="1"/>
</dbReference>
<name>A0A9Q9P7Q1_9MICO</name>
<proteinExistence type="predicted"/>
<organism evidence="2 3">
    <name type="scientific">Curtobacterium poinsettiae</name>
    <dbReference type="NCBI Taxonomy" id="159612"/>
    <lineage>
        <taxon>Bacteria</taxon>
        <taxon>Bacillati</taxon>
        <taxon>Actinomycetota</taxon>
        <taxon>Actinomycetes</taxon>
        <taxon>Micrococcales</taxon>
        <taxon>Microbacteriaceae</taxon>
        <taxon>Curtobacterium</taxon>
    </lineage>
</organism>
<dbReference type="KEGG" id="cpoi:OE229_01580"/>
<dbReference type="InterPro" id="IPR007445">
    <property type="entry name" value="PilO"/>
</dbReference>
<dbReference type="GO" id="GO:0043107">
    <property type="term" value="P:type IV pilus-dependent motility"/>
    <property type="evidence" value="ECO:0007669"/>
    <property type="project" value="InterPro"/>
</dbReference>
<dbReference type="EMBL" id="CP106879">
    <property type="protein sequence ID" value="UYC81181.1"/>
    <property type="molecule type" value="Genomic_DNA"/>
</dbReference>
<feature type="compositionally biased region" description="Low complexity" evidence="1">
    <location>
        <begin position="121"/>
        <end position="144"/>
    </location>
</feature>
<evidence type="ECO:0000256" key="1">
    <source>
        <dbReference type="SAM" id="MobiDB-lite"/>
    </source>
</evidence>
<dbReference type="Gene3D" id="3.30.70.60">
    <property type="match status" value="1"/>
</dbReference>
<gene>
    <name evidence="2" type="primary">pilO</name>
    <name evidence="2" type="ORF">OE229_01580</name>
</gene>
<dbReference type="InterPro" id="IPR014717">
    <property type="entry name" value="Transl_elong_EF1B/ribsomal_bS6"/>
</dbReference>
<dbReference type="Proteomes" id="UP001062223">
    <property type="component" value="Chromosome"/>
</dbReference>
<accession>A0A9Q9P7Q1</accession>
<dbReference type="AlphaFoldDB" id="A0A9Q9P7Q1"/>
<evidence type="ECO:0000313" key="2">
    <source>
        <dbReference type="EMBL" id="UYC81181.1"/>
    </source>
</evidence>
<protein>
    <submittedName>
        <fullName evidence="2">Type 4a pilus biogenesis protein PilO</fullName>
    </submittedName>
</protein>
<reference evidence="2" key="1">
    <citation type="submission" date="2022-09" db="EMBL/GenBank/DDBJ databases">
        <title>Taxonomy of Curtobacterium flaccumfaciens.</title>
        <authorList>
            <person name="Osdaghi E."/>
            <person name="Taghavi S.M."/>
            <person name="Hamidizade M."/>
            <person name="Abachi H."/>
            <person name="Fazliarab A."/>
            <person name="Baeyen S."/>
            <person name="Portier P."/>
            <person name="Van Vaerenbergh J."/>
            <person name="Jacques M.-A."/>
        </authorList>
    </citation>
    <scope>NUCLEOTIDE SEQUENCE</scope>
    <source>
        <strain evidence="2">AGQB46</strain>
    </source>
</reference>
<dbReference type="RefSeq" id="WP_262139416.1">
    <property type="nucleotide sequence ID" value="NZ_CP106879.1"/>
</dbReference>
<sequence>MNRNRLSFVVALVAIGAVLAGAWFLGVQPQLAQAADNSSQQTDIDATNARNQAELARLQKASDALAETKTKLDALRASVPSTPSTEALLRELNGAATTAGVTVTSITVGDAKAYEPVAGQPSDEPAASASATPSAEPTPTAPTALTDAAINGSNFVVIPVTVAVQGSYDQALAFTKAVQSGQRLFLVTGIASTSSDSGASPMDAQAWSLSGSVYVLAESDTAAKG</sequence>
<dbReference type="GO" id="GO:0043683">
    <property type="term" value="P:type IV pilus assembly"/>
    <property type="evidence" value="ECO:0007669"/>
    <property type="project" value="InterPro"/>
</dbReference>
<evidence type="ECO:0000313" key="3">
    <source>
        <dbReference type="Proteomes" id="UP001062223"/>
    </source>
</evidence>
<feature type="region of interest" description="Disordered" evidence="1">
    <location>
        <begin position="115"/>
        <end position="144"/>
    </location>
</feature>